<feature type="transmembrane region" description="Helical" evidence="1">
    <location>
        <begin position="54"/>
        <end position="75"/>
    </location>
</feature>
<gene>
    <name evidence="2" type="ORF">DF3PB_220029</name>
</gene>
<dbReference type="AlphaFoldDB" id="A0A380TCS3"/>
<evidence type="ECO:0000313" key="2">
    <source>
        <dbReference type="EMBL" id="SUS05892.1"/>
    </source>
</evidence>
<proteinExistence type="predicted"/>
<protein>
    <submittedName>
        <fullName evidence="2">Uncharacterized protein</fullName>
    </submittedName>
</protein>
<keyword evidence="1" id="KW-0472">Membrane</keyword>
<sequence length="79" mass="8778">MPLLLLLGSFLAVIVLTWRVAARNRAWRQPKSVGMQVLFPFGMLRPGARVRVSWASRLLLCVVTLCVDVVLGVMLRAST</sequence>
<dbReference type="EMBL" id="UIDG01000135">
    <property type="protein sequence ID" value="SUS05892.1"/>
    <property type="molecule type" value="Genomic_DNA"/>
</dbReference>
<reference evidence="2" key="1">
    <citation type="submission" date="2018-07" db="EMBL/GenBank/DDBJ databases">
        <authorList>
            <person name="Quirk P.G."/>
            <person name="Krulwich T.A."/>
        </authorList>
    </citation>
    <scope>NUCLEOTIDE SEQUENCE</scope>
</reference>
<organism evidence="2">
    <name type="scientific">metagenome</name>
    <dbReference type="NCBI Taxonomy" id="256318"/>
    <lineage>
        <taxon>unclassified sequences</taxon>
        <taxon>metagenomes</taxon>
    </lineage>
</organism>
<name>A0A380TCS3_9ZZZZ</name>
<keyword evidence="1" id="KW-0812">Transmembrane</keyword>
<keyword evidence="1" id="KW-1133">Transmembrane helix</keyword>
<accession>A0A380TCS3</accession>
<evidence type="ECO:0000256" key="1">
    <source>
        <dbReference type="SAM" id="Phobius"/>
    </source>
</evidence>